<dbReference type="InterPro" id="IPR054694">
    <property type="entry name" value="Parkin-like_IBR"/>
</dbReference>
<accession>A0A9P8V1J6</accession>
<keyword evidence="5 10" id="KW-0479">Metal-binding</keyword>
<feature type="domain" description="RING-type" evidence="12">
    <location>
        <begin position="623"/>
        <end position="835"/>
    </location>
</feature>
<feature type="zinc finger region" description="C3H1-type" evidence="10">
    <location>
        <begin position="71"/>
        <end position="98"/>
    </location>
</feature>
<evidence type="ECO:0000256" key="9">
    <source>
        <dbReference type="ARBA" id="ARBA00022833"/>
    </source>
</evidence>
<name>A0A9P8V1J6_9PEZI</name>
<dbReference type="CDD" id="cd16449">
    <property type="entry name" value="RING-HC"/>
    <property type="match status" value="1"/>
</dbReference>
<dbReference type="Gene3D" id="1.20.120.1350">
    <property type="entry name" value="Pneumovirus matrix protein 2 (M2), zinc-binding domain"/>
    <property type="match status" value="1"/>
</dbReference>
<dbReference type="Gene3D" id="1.20.120.1750">
    <property type="match status" value="1"/>
</dbReference>
<dbReference type="CDD" id="cd20335">
    <property type="entry name" value="BRcat_RBR"/>
    <property type="match status" value="1"/>
</dbReference>
<dbReference type="GO" id="GO:0097039">
    <property type="term" value="P:protein linear polyubiquitination"/>
    <property type="evidence" value="ECO:0007669"/>
    <property type="project" value="TreeGrafter"/>
</dbReference>
<dbReference type="Gene3D" id="4.10.1000.10">
    <property type="entry name" value="Zinc finger, CCCH-type"/>
    <property type="match status" value="1"/>
</dbReference>
<evidence type="ECO:0000256" key="4">
    <source>
        <dbReference type="ARBA" id="ARBA00022679"/>
    </source>
</evidence>
<dbReference type="Pfam" id="PF01485">
    <property type="entry name" value="IBR"/>
    <property type="match status" value="1"/>
</dbReference>
<feature type="domain" description="C3H1-type" evidence="11">
    <location>
        <begin position="71"/>
        <end position="98"/>
    </location>
</feature>
<dbReference type="InterPro" id="IPR013083">
    <property type="entry name" value="Znf_RING/FYVE/PHD"/>
</dbReference>
<comment type="pathway">
    <text evidence="2">Protein modification; protein ubiquitination.</text>
</comment>
<dbReference type="PANTHER" id="PTHR22770">
    <property type="entry name" value="UBIQUITIN CONJUGATING ENZYME 7 INTERACTING PROTEIN-RELATED"/>
    <property type="match status" value="1"/>
</dbReference>
<dbReference type="AlphaFoldDB" id="A0A9P8V1J6"/>
<dbReference type="Gene3D" id="3.30.40.10">
    <property type="entry name" value="Zinc/RING finger domain, C3HC4 (zinc finger)"/>
    <property type="match status" value="1"/>
</dbReference>
<dbReference type="GO" id="GO:0000151">
    <property type="term" value="C:ubiquitin ligase complex"/>
    <property type="evidence" value="ECO:0007669"/>
    <property type="project" value="TreeGrafter"/>
</dbReference>
<dbReference type="SMART" id="SM00356">
    <property type="entry name" value="ZnF_C3H1"/>
    <property type="match status" value="2"/>
</dbReference>
<dbReference type="GO" id="GO:0043130">
    <property type="term" value="F:ubiquitin binding"/>
    <property type="evidence" value="ECO:0007669"/>
    <property type="project" value="TreeGrafter"/>
</dbReference>
<evidence type="ECO:0000256" key="2">
    <source>
        <dbReference type="ARBA" id="ARBA00004906"/>
    </source>
</evidence>
<reference evidence="13" key="1">
    <citation type="journal article" date="2021" name="Nat. Commun.">
        <title>Genetic determinants of endophytism in the Arabidopsis root mycobiome.</title>
        <authorList>
            <person name="Mesny F."/>
            <person name="Miyauchi S."/>
            <person name="Thiergart T."/>
            <person name="Pickel B."/>
            <person name="Atanasova L."/>
            <person name="Karlsson M."/>
            <person name="Huettel B."/>
            <person name="Barry K.W."/>
            <person name="Haridas S."/>
            <person name="Chen C."/>
            <person name="Bauer D."/>
            <person name="Andreopoulos W."/>
            <person name="Pangilinan J."/>
            <person name="LaButti K."/>
            <person name="Riley R."/>
            <person name="Lipzen A."/>
            <person name="Clum A."/>
            <person name="Drula E."/>
            <person name="Henrissat B."/>
            <person name="Kohler A."/>
            <person name="Grigoriev I.V."/>
            <person name="Martin F.M."/>
            <person name="Hacquard S."/>
        </authorList>
    </citation>
    <scope>NUCLEOTIDE SEQUENCE</scope>
    <source>
        <strain evidence="13">MPI-SDFR-AT-0117</strain>
    </source>
</reference>
<dbReference type="PROSITE" id="PS51873">
    <property type="entry name" value="TRIAD"/>
    <property type="match status" value="1"/>
</dbReference>
<dbReference type="GO" id="GO:0043161">
    <property type="term" value="P:proteasome-mediated ubiquitin-dependent protein catabolic process"/>
    <property type="evidence" value="ECO:0007669"/>
    <property type="project" value="TreeGrafter"/>
</dbReference>
<evidence type="ECO:0000256" key="8">
    <source>
        <dbReference type="ARBA" id="ARBA00022786"/>
    </source>
</evidence>
<evidence type="ECO:0000256" key="10">
    <source>
        <dbReference type="PROSITE-ProRule" id="PRU00723"/>
    </source>
</evidence>
<keyword evidence="8" id="KW-0833">Ubl conjugation pathway</keyword>
<dbReference type="EMBL" id="JAGSXJ010000045">
    <property type="protein sequence ID" value="KAH6662652.1"/>
    <property type="molecule type" value="Genomic_DNA"/>
</dbReference>
<feature type="domain" description="C3H1-type" evidence="11">
    <location>
        <begin position="21"/>
        <end position="48"/>
    </location>
</feature>
<evidence type="ECO:0000313" key="13">
    <source>
        <dbReference type="EMBL" id="KAH6662652.1"/>
    </source>
</evidence>
<evidence type="ECO:0000256" key="5">
    <source>
        <dbReference type="ARBA" id="ARBA00022723"/>
    </source>
</evidence>
<dbReference type="GO" id="GO:0061630">
    <property type="term" value="F:ubiquitin protein ligase activity"/>
    <property type="evidence" value="ECO:0007669"/>
    <property type="project" value="UniProtKB-EC"/>
</dbReference>
<proteinExistence type="predicted"/>
<evidence type="ECO:0000259" key="11">
    <source>
        <dbReference type="PROSITE" id="PS50103"/>
    </source>
</evidence>
<keyword evidence="4" id="KW-0808">Transferase</keyword>
<dbReference type="InterPro" id="IPR044066">
    <property type="entry name" value="TRIAD_supradom"/>
</dbReference>
<evidence type="ECO:0000256" key="7">
    <source>
        <dbReference type="ARBA" id="ARBA00022771"/>
    </source>
</evidence>
<dbReference type="Proteomes" id="UP000770015">
    <property type="component" value="Unassembled WGS sequence"/>
</dbReference>
<evidence type="ECO:0000256" key="3">
    <source>
        <dbReference type="ARBA" id="ARBA00012251"/>
    </source>
</evidence>
<keyword evidence="14" id="KW-1185">Reference proteome</keyword>
<dbReference type="InterPro" id="IPR000571">
    <property type="entry name" value="Znf_CCCH"/>
</dbReference>
<dbReference type="Pfam" id="PF22605">
    <property type="entry name" value="IBR_2"/>
    <property type="match status" value="1"/>
</dbReference>
<dbReference type="InterPro" id="IPR051628">
    <property type="entry name" value="LUBAC_E3_Ligases"/>
</dbReference>
<feature type="zinc finger region" description="C3H1-type" evidence="10">
    <location>
        <begin position="21"/>
        <end position="48"/>
    </location>
</feature>
<dbReference type="EC" id="2.3.2.31" evidence="3"/>
<sequence>MNTQLPYRPLNRTYTRPPAPQTPLAPCRFFAQGFCARGDSCHFAHEASAASSQIKPKSKAPYVPQLDAPKERTTSPCLFFAKGSCMYGAKCVFSHSQTDAKADATESQDVDSMDQAIQDDWKRNFGGSFAEFEEGAAITKVTLPSDFSAVRLTRLPPGSTAETVADMLRKFSDSILPGDVRIFPGTELSGSSAEVKVEDPMFARTVCKELNRQQSPTTITAVSIPIPSPRGSNIHRVDCKKVLCSWHRPTRSASLKFGSELIANQVHGLFANGAYKVNGKRVRVVEPQIQGSPSNHVPGTWTLVMQDLPPETQIKDIERAIPPHHKPTSVRATKASYDTDPEVAVAIVKSMLTKIGPLEWWEASASSTRKRFKAQSRFLDEKDASEAAKSLNQKQLPFSDTTKLTVQHITLAKFKVSTRIHDALRQQFDVEKTAWASQNIYFVAYPPQQGYRVLKLEGDNSQLIADAKKSLEKIIAGEVLRKNGKDLWHSSLERNGEEFQWLRKLQQARNVVILRDKRRSQLRLFGPKASHDHIADEIETFLKDSGLGSGHHVFKLTPEEFRWACQGGYRALVARIGKTKVNFDIIPTPKRIVVGGSAADISVAAAIISSRRVDELPTLPRTSTEDCSACWTEAEDPVRTSCGHVYCADCFTNLCQAEGSSATAFRLSCVGDGNRCGRLFPLDELHILLSSTALEDLLEASFNSHVRQHPSDFQYCPTPDCGQLYRPAAEGSEGVTFTCNSCLVTICTACHVVHPGMTCAEHQDNASGGYKAFAEAKERLGIKDCPKCKTSIEKTEGCNHMACGGCNAHICWVCLDTFDSSRECYAHLQEKHGGCFDHEILDD</sequence>
<dbReference type="Pfam" id="PF00642">
    <property type="entry name" value="zf-CCCH"/>
    <property type="match status" value="2"/>
</dbReference>
<evidence type="ECO:0000313" key="14">
    <source>
        <dbReference type="Proteomes" id="UP000770015"/>
    </source>
</evidence>
<dbReference type="CDD" id="cd22585">
    <property type="entry name" value="Rcat_RBR_DEAH12-like"/>
    <property type="match status" value="1"/>
</dbReference>
<dbReference type="SUPFAM" id="SSF57850">
    <property type="entry name" value="RING/U-box"/>
    <property type="match status" value="2"/>
</dbReference>
<organism evidence="13 14">
    <name type="scientific">Plectosphaerella plurivora</name>
    <dbReference type="NCBI Taxonomy" id="936078"/>
    <lineage>
        <taxon>Eukaryota</taxon>
        <taxon>Fungi</taxon>
        <taxon>Dikarya</taxon>
        <taxon>Ascomycota</taxon>
        <taxon>Pezizomycotina</taxon>
        <taxon>Sordariomycetes</taxon>
        <taxon>Hypocreomycetidae</taxon>
        <taxon>Glomerellales</taxon>
        <taxon>Plectosphaerellaceae</taxon>
        <taxon>Plectosphaerella</taxon>
    </lineage>
</organism>
<gene>
    <name evidence="13" type="ORF">F5X68DRAFT_178154</name>
</gene>
<comment type="caution">
    <text evidence="13">The sequence shown here is derived from an EMBL/GenBank/DDBJ whole genome shotgun (WGS) entry which is preliminary data.</text>
</comment>
<evidence type="ECO:0000256" key="1">
    <source>
        <dbReference type="ARBA" id="ARBA00001798"/>
    </source>
</evidence>
<dbReference type="InterPro" id="IPR036855">
    <property type="entry name" value="Znf_CCCH_sf"/>
</dbReference>
<dbReference type="Pfam" id="PF00097">
    <property type="entry name" value="zf-C3HC4"/>
    <property type="match status" value="1"/>
</dbReference>
<comment type="catalytic activity">
    <reaction evidence="1">
        <text>[E2 ubiquitin-conjugating enzyme]-S-ubiquitinyl-L-cysteine + [acceptor protein]-L-lysine = [E2 ubiquitin-conjugating enzyme]-L-cysteine + [acceptor protein]-N(6)-ubiquitinyl-L-lysine.</text>
        <dbReference type="EC" id="2.3.2.31"/>
    </reaction>
</comment>
<dbReference type="OrthoDB" id="1431934at2759"/>
<dbReference type="InterPro" id="IPR018957">
    <property type="entry name" value="Znf_C3HC4_RING-type"/>
</dbReference>
<evidence type="ECO:0000259" key="12">
    <source>
        <dbReference type="PROSITE" id="PS51873"/>
    </source>
</evidence>
<keyword evidence="9 10" id="KW-0862">Zinc</keyword>
<dbReference type="GO" id="GO:0008270">
    <property type="term" value="F:zinc ion binding"/>
    <property type="evidence" value="ECO:0007669"/>
    <property type="project" value="UniProtKB-KW"/>
</dbReference>
<dbReference type="SUPFAM" id="SSF90229">
    <property type="entry name" value="CCCH zinc finger"/>
    <property type="match status" value="2"/>
</dbReference>
<dbReference type="PROSITE" id="PS50103">
    <property type="entry name" value="ZF_C3H1"/>
    <property type="match status" value="2"/>
</dbReference>
<dbReference type="InterPro" id="IPR002867">
    <property type="entry name" value="IBR_dom"/>
</dbReference>
<protein>
    <recommendedName>
        <fullName evidence="3">RBR-type E3 ubiquitin transferase</fullName>
        <ecNumber evidence="3">2.3.2.31</ecNumber>
    </recommendedName>
</protein>
<keyword evidence="6" id="KW-0677">Repeat</keyword>
<dbReference type="SMART" id="SM00647">
    <property type="entry name" value="IBR"/>
    <property type="match status" value="2"/>
</dbReference>
<keyword evidence="7 10" id="KW-0863">Zinc-finger</keyword>
<evidence type="ECO:0000256" key="6">
    <source>
        <dbReference type="ARBA" id="ARBA00022737"/>
    </source>
</evidence>
<dbReference type="PANTHER" id="PTHR22770:SF13">
    <property type="entry name" value="RING-TYPE DOMAIN-CONTAINING PROTEIN"/>
    <property type="match status" value="1"/>
</dbReference>